<organism evidence="3 4">
    <name type="scientific">Luedemannella flava</name>
    <dbReference type="NCBI Taxonomy" id="349316"/>
    <lineage>
        <taxon>Bacteria</taxon>
        <taxon>Bacillati</taxon>
        <taxon>Actinomycetota</taxon>
        <taxon>Actinomycetes</taxon>
        <taxon>Micromonosporales</taxon>
        <taxon>Micromonosporaceae</taxon>
        <taxon>Luedemannella</taxon>
    </lineage>
</organism>
<evidence type="ECO:0000313" key="3">
    <source>
        <dbReference type="EMBL" id="GAA1826687.1"/>
    </source>
</evidence>
<evidence type="ECO:0000256" key="1">
    <source>
        <dbReference type="ARBA" id="ARBA00006479"/>
    </source>
</evidence>
<evidence type="ECO:0000313" key="4">
    <source>
        <dbReference type="Proteomes" id="UP001500218"/>
    </source>
</evidence>
<dbReference type="CDD" id="cd24076">
    <property type="entry name" value="ASKHA_ATPase_ROK_BsXylR-like"/>
    <property type="match status" value="1"/>
</dbReference>
<keyword evidence="4" id="KW-1185">Reference proteome</keyword>
<dbReference type="InterPro" id="IPR036390">
    <property type="entry name" value="WH_DNA-bd_sf"/>
</dbReference>
<dbReference type="InterPro" id="IPR036388">
    <property type="entry name" value="WH-like_DNA-bd_sf"/>
</dbReference>
<protein>
    <submittedName>
        <fullName evidence="3">ROK family transcriptional regulator</fullName>
    </submittedName>
</protein>
<dbReference type="SUPFAM" id="SSF53067">
    <property type="entry name" value="Actin-like ATPase domain"/>
    <property type="match status" value="1"/>
</dbReference>
<dbReference type="Gene3D" id="1.10.10.10">
    <property type="entry name" value="Winged helix-like DNA-binding domain superfamily/Winged helix DNA-binding domain"/>
    <property type="match status" value="1"/>
</dbReference>
<proteinExistence type="inferred from homology"/>
<dbReference type="InterPro" id="IPR011991">
    <property type="entry name" value="ArsR-like_HTH"/>
</dbReference>
<name>A0ABP4YQ56_9ACTN</name>
<evidence type="ECO:0000259" key="2">
    <source>
        <dbReference type="Pfam" id="PF12802"/>
    </source>
</evidence>
<dbReference type="Gene3D" id="3.30.420.40">
    <property type="match status" value="2"/>
</dbReference>
<reference evidence="4" key="1">
    <citation type="journal article" date="2019" name="Int. J. Syst. Evol. Microbiol.">
        <title>The Global Catalogue of Microorganisms (GCM) 10K type strain sequencing project: providing services to taxonomists for standard genome sequencing and annotation.</title>
        <authorList>
            <consortium name="The Broad Institute Genomics Platform"/>
            <consortium name="The Broad Institute Genome Sequencing Center for Infectious Disease"/>
            <person name="Wu L."/>
            <person name="Ma J."/>
        </authorList>
    </citation>
    <scope>NUCLEOTIDE SEQUENCE [LARGE SCALE GENOMIC DNA]</scope>
    <source>
        <strain evidence="4">JCM 13250</strain>
    </source>
</reference>
<dbReference type="InterPro" id="IPR000835">
    <property type="entry name" value="HTH_MarR-typ"/>
</dbReference>
<dbReference type="PANTHER" id="PTHR18964:SF173">
    <property type="entry name" value="GLUCOKINASE"/>
    <property type="match status" value="1"/>
</dbReference>
<accession>A0ABP4YQ56</accession>
<dbReference type="Pfam" id="PF00480">
    <property type="entry name" value="ROK"/>
    <property type="match status" value="1"/>
</dbReference>
<dbReference type="CDD" id="cd00090">
    <property type="entry name" value="HTH_ARSR"/>
    <property type="match status" value="1"/>
</dbReference>
<comment type="similarity">
    <text evidence="1">Belongs to the ROK (NagC/XylR) family.</text>
</comment>
<dbReference type="PANTHER" id="PTHR18964">
    <property type="entry name" value="ROK (REPRESSOR, ORF, KINASE) FAMILY"/>
    <property type="match status" value="1"/>
</dbReference>
<feature type="domain" description="HTH marR-type" evidence="2">
    <location>
        <begin position="16"/>
        <end position="70"/>
    </location>
</feature>
<sequence length="395" mass="40743">MTVETPGSQTALRESNQRRVIHAVRSAGALTQAEIARTTGLSAATVSNIVRELREAGTLVTTPTSSGGRRAQSVSMARPTGLLVGVEIGASRLRAVLCDHEHRILSEESIPYDSAPSVERGLRRAEWLVSTLLLHARVDRASVRGVGVAAPGPIEAGTGRVGAPALLPAWHDAEIAAELGDRLDIPVHVDNDANAAALGEQVWGAGQGVSDLVYLKLSDAIGAGLVLRGEIFTGAAGLAGEIGHITVDEQGRICRCGNRGCLETLVGGPYLLDLLPAGRADGPPTLHTLVTAALDGDLGSRRVVADAGRAVGTVAAMLCNVLNPQRVIVGGDLAEAEDLLLDPIRESLQRRTLPSAAATVEVVPAELGARATALGAVASVERMLASAAESGARPL</sequence>
<dbReference type="SUPFAM" id="SSF46785">
    <property type="entry name" value="Winged helix' DNA-binding domain"/>
    <property type="match status" value="1"/>
</dbReference>
<dbReference type="Pfam" id="PF12802">
    <property type="entry name" value="MarR_2"/>
    <property type="match status" value="1"/>
</dbReference>
<dbReference type="EMBL" id="BAAALT010000230">
    <property type="protein sequence ID" value="GAA1826687.1"/>
    <property type="molecule type" value="Genomic_DNA"/>
</dbReference>
<dbReference type="Proteomes" id="UP001500218">
    <property type="component" value="Unassembled WGS sequence"/>
</dbReference>
<gene>
    <name evidence="3" type="ORF">GCM10009682_52830</name>
</gene>
<dbReference type="RefSeq" id="WP_344138092.1">
    <property type="nucleotide sequence ID" value="NZ_BAAALT010000230.1"/>
</dbReference>
<dbReference type="InterPro" id="IPR043129">
    <property type="entry name" value="ATPase_NBD"/>
</dbReference>
<dbReference type="InterPro" id="IPR000600">
    <property type="entry name" value="ROK"/>
</dbReference>
<comment type="caution">
    <text evidence="3">The sequence shown here is derived from an EMBL/GenBank/DDBJ whole genome shotgun (WGS) entry which is preliminary data.</text>
</comment>